<accession>A0A9D1EZT4</accession>
<name>A0A9D1EZT4_9BACT</name>
<sequence length="161" mass="18528">MSLKSFIQQVSQLLFSTECNINSKFRFTQSEIKEILSNADSQNLKYFESLAKIKELSAFDVSFLMSSVKLDEYKISIIASACKLYDEKEFNALGQTFSDFIFRVSANINLLNESNLDVFKELVQCKNELYDFSKALKNPARARHQKHSNKCAYAFVNVFVQ</sequence>
<reference evidence="1" key="2">
    <citation type="journal article" date="2021" name="PeerJ">
        <title>Extensive microbial diversity within the chicken gut microbiome revealed by metagenomics and culture.</title>
        <authorList>
            <person name="Gilroy R."/>
            <person name="Ravi A."/>
            <person name="Getino M."/>
            <person name="Pursley I."/>
            <person name="Horton D.L."/>
            <person name="Alikhan N.F."/>
            <person name="Baker D."/>
            <person name="Gharbi K."/>
            <person name="Hall N."/>
            <person name="Watson M."/>
            <person name="Adriaenssens E.M."/>
            <person name="Foster-Nyarko E."/>
            <person name="Jarju S."/>
            <person name="Secka A."/>
            <person name="Antonio M."/>
            <person name="Oren A."/>
            <person name="Chaudhuri R.R."/>
            <person name="La Ragione R."/>
            <person name="Hildebrand F."/>
            <person name="Pallen M.J."/>
        </authorList>
    </citation>
    <scope>NUCLEOTIDE SEQUENCE</scope>
    <source>
        <strain evidence="1">6276</strain>
    </source>
</reference>
<protein>
    <submittedName>
        <fullName evidence="1">Uncharacterized protein</fullName>
    </submittedName>
</protein>
<dbReference type="Proteomes" id="UP000823928">
    <property type="component" value="Unassembled WGS sequence"/>
</dbReference>
<evidence type="ECO:0000313" key="1">
    <source>
        <dbReference type="EMBL" id="HIS36540.1"/>
    </source>
</evidence>
<dbReference type="EMBL" id="DVIU01000156">
    <property type="protein sequence ID" value="HIS36540.1"/>
    <property type="molecule type" value="Genomic_DNA"/>
</dbReference>
<organism evidence="1 2">
    <name type="scientific">Candidatus Scatousia excrementigallinarum</name>
    <dbReference type="NCBI Taxonomy" id="2840935"/>
    <lineage>
        <taxon>Bacteria</taxon>
        <taxon>Candidatus Scatousia</taxon>
    </lineage>
</organism>
<evidence type="ECO:0000313" key="2">
    <source>
        <dbReference type="Proteomes" id="UP000823928"/>
    </source>
</evidence>
<reference evidence="1" key="1">
    <citation type="submission" date="2020-10" db="EMBL/GenBank/DDBJ databases">
        <authorList>
            <person name="Gilroy R."/>
        </authorList>
    </citation>
    <scope>NUCLEOTIDE SEQUENCE</scope>
    <source>
        <strain evidence="1">6276</strain>
    </source>
</reference>
<comment type="caution">
    <text evidence="1">The sequence shown here is derived from an EMBL/GenBank/DDBJ whole genome shotgun (WGS) entry which is preliminary data.</text>
</comment>
<gene>
    <name evidence="1" type="ORF">IAC10_07915</name>
</gene>
<dbReference type="AlphaFoldDB" id="A0A9D1EZT4"/>
<proteinExistence type="predicted"/>